<gene>
    <name evidence="2" type="ORF">DVR12_17600</name>
</gene>
<protein>
    <recommendedName>
        <fullName evidence="1">Bacterial toxin 44 domain-containing protein</fullName>
    </recommendedName>
</protein>
<dbReference type="AlphaFoldDB" id="A0A3E1Y7T9"/>
<keyword evidence="3" id="KW-1185">Reference proteome</keyword>
<evidence type="ECO:0000313" key="2">
    <source>
        <dbReference type="EMBL" id="RFS21150.1"/>
    </source>
</evidence>
<accession>A0A3E1Y7T9</accession>
<sequence>MGNSDHTKFIFQGQEMESQDIGNHHFGVVAKATGFFYEKLILVKAGENQMTKPGASKPEWQKYIIHRERVPLEHGGSYTIEYKEWLPPYGDDPRDQYWIIQGFNYFREFNKR</sequence>
<proteinExistence type="predicted"/>
<dbReference type="Pfam" id="PF15607">
    <property type="entry name" value="Ntox44"/>
    <property type="match status" value="1"/>
</dbReference>
<name>A0A3E1Y7T9_9BACT</name>
<dbReference type="InterPro" id="IPR028946">
    <property type="entry name" value="Ntox44"/>
</dbReference>
<dbReference type="EMBL" id="QPMM01000009">
    <property type="protein sequence ID" value="RFS21150.1"/>
    <property type="molecule type" value="Genomic_DNA"/>
</dbReference>
<evidence type="ECO:0000313" key="3">
    <source>
        <dbReference type="Proteomes" id="UP000260644"/>
    </source>
</evidence>
<comment type="caution">
    <text evidence="2">The sequence shown here is derived from an EMBL/GenBank/DDBJ whole genome shotgun (WGS) entry which is preliminary data.</text>
</comment>
<evidence type="ECO:0000259" key="1">
    <source>
        <dbReference type="Pfam" id="PF15607"/>
    </source>
</evidence>
<reference evidence="2 3" key="1">
    <citation type="submission" date="2018-07" db="EMBL/GenBank/DDBJ databases">
        <title>Chitinophaga K2CV101002-2 sp. nov., isolated from a monsoon evergreen broad-leaved forest soil.</title>
        <authorList>
            <person name="Lv Y."/>
        </authorList>
    </citation>
    <scope>NUCLEOTIDE SEQUENCE [LARGE SCALE GENOMIC DNA]</scope>
    <source>
        <strain evidence="2 3">GDMCC 1.1288</strain>
    </source>
</reference>
<organism evidence="2 3">
    <name type="scientific">Chitinophaga silvatica</name>
    <dbReference type="NCBI Taxonomy" id="2282649"/>
    <lineage>
        <taxon>Bacteria</taxon>
        <taxon>Pseudomonadati</taxon>
        <taxon>Bacteroidota</taxon>
        <taxon>Chitinophagia</taxon>
        <taxon>Chitinophagales</taxon>
        <taxon>Chitinophagaceae</taxon>
        <taxon>Chitinophaga</taxon>
    </lineage>
</organism>
<dbReference type="Proteomes" id="UP000260644">
    <property type="component" value="Unassembled WGS sequence"/>
</dbReference>
<feature type="domain" description="Bacterial toxin 44" evidence="1">
    <location>
        <begin position="15"/>
        <end position="107"/>
    </location>
</feature>
<dbReference type="RefSeq" id="WP_116977098.1">
    <property type="nucleotide sequence ID" value="NZ_QPMM01000009.1"/>
</dbReference>